<evidence type="ECO:0000256" key="4">
    <source>
        <dbReference type="ARBA" id="ARBA00023239"/>
    </source>
</evidence>
<dbReference type="Gene3D" id="3.90.1590.10">
    <property type="entry name" value="glutathione-dependent formaldehyde- activating enzyme (gfa)"/>
    <property type="match status" value="1"/>
</dbReference>
<proteinExistence type="inferred from homology"/>
<evidence type="ECO:0000313" key="6">
    <source>
        <dbReference type="EMBL" id="KAF5348047.1"/>
    </source>
</evidence>
<dbReference type="PANTHER" id="PTHR33337">
    <property type="entry name" value="GFA DOMAIN-CONTAINING PROTEIN"/>
    <property type="match status" value="1"/>
</dbReference>
<dbReference type="Pfam" id="PF04828">
    <property type="entry name" value="GFA"/>
    <property type="match status" value="1"/>
</dbReference>
<dbReference type="GO" id="GO:0046872">
    <property type="term" value="F:metal ion binding"/>
    <property type="evidence" value="ECO:0007669"/>
    <property type="project" value="UniProtKB-KW"/>
</dbReference>
<comment type="caution">
    <text evidence="6">The sequence shown here is derived from an EMBL/GenBank/DDBJ whole genome shotgun (WGS) entry which is preliminary data.</text>
</comment>
<keyword evidence="4" id="KW-0456">Lyase</keyword>
<name>A0A8H5CU79_9AGAR</name>
<feature type="domain" description="CENP-V/GFA" evidence="5">
    <location>
        <begin position="21"/>
        <end position="140"/>
    </location>
</feature>
<sequence>MPQRYIKLQKEKEKCATMPTYTGTCYCRAVKYNLDLKTPQDARTSLCHCHNCKKAYGNYAITVKVPLSCFKYTESPTLKKHSMDNGSGKVLNREFCGECGSFICDYGDAAKNDFRYVLLGTIDEPGVHDEIFKPQGEFYISQRMKWFPPIPGG</sequence>
<dbReference type="InterPro" id="IPR006913">
    <property type="entry name" value="CENP-V/GFA"/>
</dbReference>
<accession>A0A8H5CU79</accession>
<keyword evidence="7" id="KW-1185">Reference proteome</keyword>
<keyword evidence="2" id="KW-0479">Metal-binding</keyword>
<reference evidence="6 7" key="1">
    <citation type="journal article" date="2020" name="ISME J.">
        <title>Uncovering the hidden diversity of litter-decomposition mechanisms in mushroom-forming fungi.</title>
        <authorList>
            <person name="Floudas D."/>
            <person name="Bentzer J."/>
            <person name="Ahren D."/>
            <person name="Johansson T."/>
            <person name="Persson P."/>
            <person name="Tunlid A."/>
        </authorList>
    </citation>
    <scope>NUCLEOTIDE SEQUENCE [LARGE SCALE GENOMIC DNA]</scope>
    <source>
        <strain evidence="6 7">CBS 291.85</strain>
    </source>
</reference>
<evidence type="ECO:0000256" key="3">
    <source>
        <dbReference type="ARBA" id="ARBA00022833"/>
    </source>
</evidence>
<protein>
    <recommendedName>
        <fullName evidence="5">CENP-V/GFA domain-containing protein</fullName>
    </recommendedName>
</protein>
<evidence type="ECO:0000256" key="2">
    <source>
        <dbReference type="ARBA" id="ARBA00022723"/>
    </source>
</evidence>
<dbReference type="SUPFAM" id="SSF51316">
    <property type="entry name" value="Mss4-like"/>
    <property type="match status" value="1"/>
</dbReference>
<dbReference type="AlphaFoldDB" id="A0A8H5CU79"/>
<organism evidence="6 7">
    <name type="scientific">Tetrapyrgos nigripes</name>
    <dbReference type="NCBI Taxonomy" id="182062"/>
    <lineage>
        <taxon>Eukaryota</taxon>
        <taxon>Fungi</taxon>
        <taxon>Dikarya</taxon>
        <taxon>Basidiomycota</taxon>
        <taxon>Agaricomycotina</taxon>
        <taxon>Agaricomycetes</taxon>
        <taxon>Agaricomycetidae</taxon>
        <taxon>Agaricales</taxon>
        <taxon>Marasmiineae</taxon>
        <taxon>Marasmiaceae</taxon>
        <taxon>Tetrapyrgos</taxon>
    </lineage>
</organism>
<gene>
    <name evidence="6" type="ORF">D9758_009997</name>
</gene>
<evidence type="ECO:0000259" key="5">
    <source>
        <dbReference type="PROSITE" id="PS51891"/>
    </source>
</evidence>
<dbReference type="Proteomes" id="UP000559256">
    <property type="component" value="Unassembled WGS sequence"/>
</dbReference>
<dbReference type="PROSITE" id="PS51891">
    <property type="entry name" value="CENP_V_GFA"/>
    <property type="match status" value="1"/>
</dbReference>
<dbReference type="OrthoDB" id="9985472at2759"/>
<evidence type="ECO:0000313" key="7">
    <source>
        <dbReference type="Proteomes" id="UP000559256"/>
    </source>
</evidence>
<dbReference type="InterPro" id="IPR011057">
    <property type="entry name" value="Mss4-like_sf"/>
</dbReference>
<comment type="similarity">
    <text evidence="1">Belongs to the Gfa family.</text>
</comment>
<dbReference type="EMBL" id="JAACJM010000088">
    <property type="protein sequence ID" value="KAF5348047.1"/>
    <property type="molecule type" value="Genomic_DNA"/>
</dbReference>
<dbReference type="GO" id="GO:0016846">
    <property type="term" value="F:carbon-sulfur lyase activity"/>
    <property type="evidence" value="ECO:0007669"/>
    <property type="project" value="InterPro"/>
</dbReference>
<dbReference type="PANTHER" id="PTHR33337:SF40">
    <property type="entry name" value="CENP-V_GFA DOMAIN-CONTAINING PROTEIN-RELATED"/>
    <property type="match status" value="1"/>
</dbReference>
<keyword evidence="3" id="KW-0862">Zinc</keyword>
<evidence type="ECO:0000256" key="1">
    <source>
        <dbReference type="ARBA" id="ARBA00005495"/>
    </source>
</evidence>